<dbReference type="AlphaFoldDB" id="A0A1S9RFL5"/>
<dbReference type="PANTHER" id="PTHR10039:SF14">
    <property type="entry name" value="NACHT DOMAIN-CONTAINING PROTEIN"/>
    <property type="match status" value="1"/>
</dbReference>
<feature type="compositionally biased region" description="Polar residues" evidence="1">
    <location>
        <begin position="797"/>
        <end position="811"/>
    </location>
</feature>
<organism evidence="3 4">
    <name type="scientific">Penicillium brasilianum</name>
    <dbReference type="NCBI Taxonomy" id="104259"/>
    <lineage>
        <taxon>Eukaryota</taxon>
        <taxon>Fungi</taxon>
        <taxon>Dikarya</taxon>
        <taxon>Ascomycota</taxon>
        <taxon>Pezizomycotina</taxon>
        <taxon>Eurotiomycetes</taxon>
        <taxon>Eurotiomycetidae</taxon>
        <taxon>Eurotiales</taxon>
        <taxon>Aspergillaceae</taxon>
        <taxon>Penicillium</taxon>
    </lineage>
</organism>
<dbReference type="PANTHER" id="PTHR10039">
    <property type="entry name" value="AMELOGENIN"/>
    <property type="match status" value="1"/>
</dbReference>
<reference evidence="4" key="1">
    <citation type="submission" date="2015-09" db="EMBL/GenBank/DDBJ databases">
        <authorList>
            <person name="Fill T.P."/>
            <person name="Baretta J.F."/>
            <person name="de Almeida L.G."/>
            <person name="Rocha M."/>
            <person name="de Souza D.H."/>
            <person name="Malavazi I."/>
            <person name="Cerdeira L.T."/>
            <person name="Hong H."/>
            <person name="Samborskyy M."/>
            <person name="de Vasconcelos A.T."/>
            <person name="Leadlay P."/>
            <person name="Rodrigues-Filho E."/>
        </authorList>
    </citation>
    <scope>NUCLEOTIDE SEQUENCE [LARGE SCALE GENOMIC DNA]</scope>
    <source>
        <strain evidence="4">LaBioMMi 136</strain>
    </source>
</reference>
<dbReference type="SMART" id="SM00355">
    <property type="entry name" value="ZnF_C2H2"/>
    <property type="match status" value="2"/>
</dbReference>
<comment type="caution">
    <text evidence="3">The sequence shown here is derived from an EMBL/GenBank/DDBJ whole genome shotgun (WGS) entry which is preliminary data.</text>
</comment>
<dbReference type="SUPFAM" id="SSF57903">
    <property type="entry name" value="FYVE/PHD zinc finger"/>
    <property type="match status" value="1"/>
</dbReference>
<dbReference type="Pfam" id="PF22939">
    <property type="entry name" value="WHD_GPIID"/>
    <property type="match status" value="1"/>
</dbReference>
<dbReference type="Gene3D" id="3.30.160.60">
    <property type="entry name" value="Classic Zinc Finger"/>
    <property type="match status" value="1"/>
</dbReference>
<accession>A0A1S9RFL5</accession>
<feature type="compositionally biased region" description="Polar residues" evidence="1">
    <location>
        <begin position="708"/>
        <end position="722"/>
    </location>
</feature>
<feature type="compositionally biased region" description="Basic and acidic residues" evidence="1">
    <location>
        <begin position="453"/>
        <end position="490"/>
    </location>
</feature>
<dbReference type="InterPro" id="IPR013083">
    <property type="entry name" value="Znf_RING/FYVE/PHD"/>
</dbReference>
<evidence type="ECO:0000259" key="2">
    <source>
        <dbReference type="SMART" id="SM00355"/>
    </source>
</evidence>
<feature type="compositionally biased region" description="Low complexity" evidence="1">
    <location>
        <begin position="695"/>
        <end position="707"/>
    </location>
</feature>
<dbReference type="InterPro" id="IPR013087">
    <property type="entry name" value="Znf_C2H2_type"/>
</dbReference>
<feature type="domain" description="C2H2-type" evidence="2">
    <location>
        <begin position="386"/>
        <end position="414"/>
    </location>
</feature>
<evidence type="ECO:0000313" key="3">
    <source>
        <dbReference type="EMBL" id="OOQ83858.1"/>
    </source>
</evidence>
<dbReference type="InterPro" id="IPR011011">
    <property type="entry name" value="Znf_FYVE_PHD"/>
</dbReference>
<sequence>MSSRREQILSSEPLAKELLETLLKNCKGLHIILDGLDECAQGEGMFLFAKVVMTTLFSQVSRETLFNELNVKGLPVGIEAAYSRVLDVIREQSSKSEAFQLLAWLVCAKRPLEWREIQAAVAIDIEGETVDFYGRQWMVTAKDLCGSLVESRTDGSLELVYTTAELYLVESGVINVGQEELKIASLCLAYLALPGFEAVLADSSVEDFLGLGYYAFLDYAARYWTSHLREGLARGALEQCKNTLISHIERFLDSHYRPCDEDIQIPVSTRSLLNRIHESDFSSHDGFENFLKAFVATECQIETYGEKAESNKALDISDIVARIRAILECAVFRFRGSLDEADRKSFAFYYGEAIYKCSRISCSYFHRGFTSAKEREAHIRKHTLPYTCSYPGCLRAALGFSSQSELQRHISQTHEMAQNKGKIFPPKQKRPVLQCGMCQQSFDIPGKLRNHGCRQDNSKSRLLDRRRVSRPETEPEHLREVQNRLKELRNRQQVPRGQDPSGRSESTRYATFVSLQRASNAVAAPDHLTGRRGSKDEEEEPVSPTPIALPSTAPEAKESKTQTTYWAGHPDWQNHEESMSWASSHNQTGTNSSRTIPEVSSSTHSAPQNVDALTGAQYPAHDSYQDQVSISYDDQLVLLEQRNKARLAAQRVQAQQSLAEVRQFLDEQQHQQQIFQAQQQSPSFESIQRQLRFHNQQQAQANQAQQNSKANNTDTYHLSPSSAIPLDMTKNDPLTPQLQILYQSQAADTEIAETSTLPIPSGVINSWFESPKGPDVHTGLVDPNLATQTPKIDSLLQPTRSISSGTSSVTPQPNPERPQTVKEIDFQIVAHNESLQGDLDPSLIGRAVEPSHTISNIHQDGLFRPALGSPPANEAVSDLIVPDEEELRIIKCVCGLDERHRQMVCCAGCTTWQHFACYYADEPVLDVHNCVDCEPRTLVTWDFAKPMDFPWIPTWEEVMDFSTLEQRQARYGDVNEFGHQPSESKAPAIHSQPGMNLNVSNSMIPKNLMADRLQAANQGHVSIQSTSPVMPVNNEGHFFSHPSTSFIDEGNEEPKNDLPQFRTSDPDSLASQSAISSLVPVVTREPPQSTASVNTKPPQNHILKSQEATPLDRKLVVDTLKAVSLEVQKQGPFSKWQANYVGVFRTSNICDMAFALHQLDSRIPLGQAAKACLDFESKLFLLSITEVRSSYRLWSMIYGRCLMLTDDLRAQDEPRPVGGKLLQHI</sequence>
<dbReference type="EMBL" id="LJBN01000190">
    <property type="protein sequence ID" value="OOQ83858.1"/>
    <property type="molecule type" value="Genomic_DNA"/>
</dbReference>
<dbReference type="Gene3D" id="3.30.40.10">
    <property type="entry name" value="Zinc/RING finger domain, C3HC4 (zinc finger)"/>
    <property type="match status" value="1"/>
</dbReference>
<feature type="region of interest" description="Disordered" evidence="1">
    <location>
        <begin position="695"/>
        <end position="722"/>
    </location>
</feature>
<name>A0A1S9RFL5_PENBI</name>
<feature type="region of interest" description="Disordered" evidence="1">
    <location>
        <begin position="1036"/>
        <end position="1073"/>
    </location>
</feature>
<dbReference type="InterPro" id="IPR054471">
    <property type="entry name" value="GPIID_WHD"/>
</dbReference>
<protein>
    <recommendedName>
        <fullName evidence="2">C2H2-type domain-containing protein</fullName>
    </recommendedName>
</protein>
<dbReference type="Proteomes" id="UP000190744">
    <property type="component" value="Unassembled WGS sequence"/>
</dbReference>
<evidence type="ECO:0000313" key="4">
    <source>
        <dbReference type="Proteomes" id="UP000190744"/>
    </source>
</evidence>
<feature type="compositionally biased region" description="Polar residues" evidence="1">
    <location>
        <begin position="491"/>
        <end position="519"/>
    </location>
</feature>
<feature type="domain" description="C2H2-type" evidence="2">
    <location>
        <begin position="355"/>
        <end position="382"/>
    </location>
</feature>
<gene>
    <name evidence="3" type="ORF">PEBR_33041</name>
</gene>
<evidence type="ECO:0000256" key="1">
    <source>
        <dbReference type="SAM" id="MobiDB-lite"/>
    </source>
</evidence>
<feature type="region of interest" description="Disordered" evidence="1">
    <location>
        <begin position="448"/>
        <end position="607"/>
    </location>
</feature>
<feature type="compositionally biased region" description="Polar residues" evidence="1">
    <location>
        <begin position="580"/>
        <end position="607"/>
    </location>
</feature>
<feature type="region of interest" description="Disordered" evidence="1">
    <location>
        <begin position="797"/>
        <end position="818"/>
    </location>
</feature>
<proteinExistence type="predicted"/>